<dbReference type="GO" id="GO:0005524">
    <property type="term" value="F:ATP binding"/>
    <property type="evidence" value="ECO:0007669"/>
    <property type="project" value="UniProtKB-KW"/>
</dbReference>
<keyword evidence="9 13" id="KW-1133">Transmembrane helix</keyword>
<dbReference type="GO" id="GO:0005743">
    <property type="term" value="C:mitochondrial inner membrane"/>
    <property type="evidence" value="ECO:0007669"/>
    <property type="project" value="TreeGrafter"/>
</dbReference>
<dbReference type="PROSITE" id="PS50929">
    <property type="entry name" value="ABC_TM1F"/>
    <property type="match status" value="2"/>
</dbReference>
<feature type="transmembrane region" description="Helical" evidence="13">
    <location>
        <begin position="785"/>
        <end position="803"/>
    </location>
</feature>
<dbReference type="Gene3D" id="3.40.50.300">
    <property type="entry name" value="P-loop containing nucleotide triphosphate hydrolases"/>
    <property type="match status" value="3"/>
</dbReference>
<protein>
    <submittedName>
        <fullName evidence="16">Uncharacterized protein</fullName>
    </submittedName>
</protein>
<feature type="transmembrane region" description="Helical" evidence="13">
    <location>
        <begin position="285"/>
        <end position="303"/>
    </location>
</feature>
<evidence type="ECO:0000259" key="15">
    <source>
        <dbReference type="PROSITE" id="PS50929"/>
    </source>
</evidence>
<dbReference type="SUPFAM" id="SSF90123">
    <property type="entry name" value="ABC transporter transmembrane region"/>
    <property type="match status" value="2"/>
</dbReference>
<evidence type="ECO:0000256" key="13">
    <source>
        <dbReference type="SAM" id="Phobius"/>
    </source>
</evidence>
<dbReference type="PANTHER" id="PTHR43394:SF11">
    <property type="entry name" value="ATP-BINDING CASSETTE TRANSPORTER"/>
    <property type="match status" value="1"/>
</dbReference>
<sequence>MADGTPNAPSLRYAQLFRYATLKERGIVTVGCIAAAATGAATPVFAFMFGRLLNAFFAANLVEEINRFVFIILGIAGSAFSSGTLQFACLIWAGAAQANRVRGLYLASLLSQDMPFFDTRASTADLLHTLPLHGSPSAASILLILYRCKAVLLPITPYALQIVAFIRGWDLSLVVLAAIPALILAGGVCGVFTAKLQAKASRAYGRAGAIAGEAVSNMRTVAAFGREEAVLRSYASALAAPTKMGEWQGLLAGFTLGATHFVFFGAYALALWYGSQRVADGVSDGGKVVSVILSCVLGGFALGQVGCTGVRAMPHLATFQQGCVAAASLFGVIERPSAQAPSSGAAPNSALVLAEAALPPPEVCRGDVELADLHFAYPARPQRPVFSGLNLVFPAGKSSALVGESGSGKSTVIQLLLRLYDPSAGAVLLDGRDVRSLPLDWLRSRVGLVAQTPTLFASSIFANIALDSGATMEQVVQAAIAANAHGFISKLPNGWVLLLDEATSALDSSGEKAVQAALEALMPGRTCVAVAHRLSTVVAADAIHVLKQGAVVESGTHKQLLELGGVYASMAAKQSMRFGDEDEQDEQEGGGKADGSALGGVRGKGTLRKLRESVLRRGSVRLSVIPQALVDKLSKKKEGENATADNPAGFRRLATLNRPEWPVGALGLLCALAVGLQMPGFSLALSEVVSDLWLLDPDAVRSAGVKWALVFTGIGAGAFLLETIEGWCFGVMGQRLATRIRVLILRALLRQDISFFDAPENSSGALLSALASDAASVRGAVGDRVGHMLTLLSCVVGSYAIAFKSSWSMTLVITSILPILIASQAVLTKLNFGAAAVWRVGAQQSDRSALTHADAVASEAPAYVRLYHERLQKAGPGRTALISGLGFGCSQFILMGISSLSFWFGGTQIRAGHIDFKQAQTAFPDLAKAAGACQRVFRILDSRPSTGHTVALPDPSADPEAATGGPKRGKASAGVVPQQAGDGGALAAGGAGAEVEIEGRVELRRVAFAYPTRPQRLVLKEFNLAVPAGTSCALVGESGHGKSTIIGLLERFYEPLDGAVLVDGINARSIGLRCLRRQLALVGQEPVMFSGTIMDNITFGSGASREQVLEAARAAQALDFIERLPEGLATRLGDGGSQLSGGQMQRLAIARAILRQPRILLLDEPTSALDSESEKAVQAALDRVMVGRTTLVVAHRLSTITACTSIAAVYRGRVLEQGSHAELLERNGYYTHLWEASKG</sequence>
<accession>A0AAD5DT25</accession>
<evidence type="ECO:0000256" key="8">
    <source>
        <dbReference type="ARBA" id="ARBA00022967"/>
    </source>
</evidence>
<organism evidence="16 17">
    <name type="scientific">Chlorella ohadii</name>
    <dbReference type="NCBI Taxonomy" id="2649997"/>
    <lineage>
        <taxon>Eukaryota</taxon>
        <taxon>Viridiplantae</taxon>
        <taxon>Chlorophyta</taxon>
        <taxon>core chlorophytes</taxon>
        <taxon>Trebouxiophyceae</taxon>
        <taxon>Chlorellales</taxon>
        <taxon>Chlorellaceae</taxon>
        <taxon>Chlorella clade</taxon>
        <taxon>Chlorella</taxon>
    </lineage>
</organism>
<evidence type="ECO:0000256" key="2">
    <source>
        <dbReference type="ARBA" id="ARBA00007577"/>
    </source>
</evidence>
<dbReference type="CDD" id="cd18577">
    <property type="entry name" value="ABC_6TM_Pgp_ABCB1_D1_like"/>
    <property type="match status" value="1"/>
</dbReference>
<evidence type="ECO:0000313" key="16">
    <source>
        <dbReference type="EMBL" id="KAI7841858.1"/>
    </source>
</evidence>
<keyword evidence="6" id="KW-0547">Nucleotide-binding</keyword>
<dbReference type="InterPro" id="IPR003439">
    <property type="entry name" value="ABC_transporter-like_ATP-bd"/>
</dbReference>
<evidence type="ECO:0000313" key="17">
    <source>
        <dbReference type="Proteomes" id="UP001205105"/>
    </source>
</evidence>
<evidence type="ECO:0000256" key="7">
    <source>
        <dbReference type="ARBA" id="ARBA00022840"/>
    </source>
</evidence>
<dbReference type="Proteomes" id="UP001205105">
    <property type="component" value="Unassembled WGS sequence"/>
</dbReference>
<dbReference type="PROSITE" id="PS50893">
    <property type="entry name" value="ABC_TRANSPORTER_2"/>
    <property type="match status" value="2"/>
</dbReference>
<dbReference type="Gene3D" id="1.20.1560.10">
    <property type="entry name" value="ABC transporter type 1, transmembrane domain"/>
    <property type="match status" value="2"/>
</dbReference>
<feature type="compositionally biased region" description="Gly residues" evidence="12">
    <location>
        <begin position="590"/>
        <end position="600"/>
    </location>
</feature>
<feature type="transmembrane region" description="Helical" evidence="13">
    <location>
        <begin position="68"/>
        <end position="93"/>
    </location>
</feature>
<dbReference type="GO" id="GO:0015421">
    <property type="term" value="F:ABC-type oligopeptide transporter activity"/>
    <property type="evidence" value="ECO:0007669"/>
    <property type="project" value="TreeGrafter"/>
</dbReference>
<dbReference type="SUPFAM" id="SSF52540">
    <property type="entry name" value="P-loop containing nucleoside triphosphate hydrolases"/>
    <property type="match status" value="2"/>
</dbReference>
<dbReference type="InterPro" id="IPR036640">
    <property type="entry name" value="ABC1_TM_sf"/>
</dbReference>
<dbReference type="SMART" id="SM00382">
    <property type="entry name" value="AAA"/>
    <property type="match status" value="2"/>
</dbReference>
<dbReference type="Pfam" id="PF00664">
    <property type="entry name" value="ABC_membrane"/>
    <property type="match status" value="2"/>
</dbReference>
<keyword evidence="8" id="KW-1278">Translocase</keyword>
<feature type="domain" description="ABC transmembrane type-1" evidence="15">
    <location>
        <begin position="30"/>
        <end position="306"/>
    </location>
</feature>
<dbReference type="InterPro" id="IPR027417">
    <property type="entry name" value="P-loop_NTPase"/>
</dbReference>
<evidence type="ECO:0000256" key="9">
    <source>
        <dbReference type="ARBA" id="ARBA00022989"/>
    </source>
</evidence>
<feature type="transmembrane region" description="Helical" evidence="13">
    <location>
        <begin position="705"/>
        <end position="731"/>
    </location>
</feature>
<feature type="transmembrane region" description="Helical" evidence="13">
    <location>
        <begin position="661"/>
        <end position="685"/>
    </location>
</feature>
<feature type="transmembrane region" description="Helical" evidence="13">
    <location>
        <begin position="150"/>
        <end position="167"/>
    </location>
</feature>
<keyword evidence="3" id="KW-0813">Transport</keyword>
<dbReference type="GO" id="GO:0016887">
    <property type="term" value="F:ATP hydrolysis activity"/>
    <property type="evidence" value="ECO:0007669"/>
    <property type="project" value="InterPro"/>
</dbReference>
<feature type="transmembrane region" description="Helical" evidence="13">
    <location>
        <begin position="880"/>
        <end position="904"/>
    </location>
</feature>
<feature type="region of interest" description="Disordered" evidence="12">
    <location>
        <begin position="947"/>
        <end position="976"/>
    </location>
</feature>
<proteinExistence type="inferred from homology"/>
<evidence type="ECO:0000256" key="10">
    <source>
        <dbReference type="ARBA" id="ARBA00023136"/>
    </source>
</evidence>
<keyword evidence="7" id="KW-0067">ATP-binding</keyword>
<dbReference type="CDD" id="cd18578">
    <property type="entry name" value="ABC_6TM_Pgp_ABCB1_D2_like"/>
    <property type="match status" value="1"/>
</dbReference>
<keyword evidence="10 13" id="KW-0472">Membrane</keyword>
<keyword evidence="4 13" id="KW-0812">Transmembrane</keyword>
<keyword evidence="11" id="KW-0325">Glycoprotein</keyword>
<dbReference type="InterPro" id="IPR039421">
    <property type="entry name" value="Type_1_exporter"/>
</dbReference>
<comment type="caution">
    <text evidence="16">The sequence shown here is derived from an EMBL/GenBank/DDBJ whole genome shotgun (WGS) entry which is preliminary data.</text>
</comment>
<dbReference type="GO" id="GO:0090374">
    <property type="term" value="P:oligopeptide export from mitochondrion"/>
    <property type="evidence" value="ECO:0007669"/>
    <property type="project" value="TreeGrafter"/>
</dbReference>
<feature type="transmembrane region" description="Helical" evidence="13">
    <location>
        <begin position="27"/>
        <end position="48"/>
    </location>
</feature>
<evidence type="ECO:0000256" key="11">
    <source>
        <dbReference type="ARBA" id="ARBA00023180"/>
    </source>
</evidence>
<evidence type="ECO:0000256" key="12">
    <source>
        <dbReference type="SAM" id="MobiDB-lite"/>
    </source>
</evidence>
<dbReference type="InterPro" id="IPR003593">
    <property type="entry name" value="AAA+_ATPase"/>
</dbReference>
<evidence type="ECO:0000259" key="14">
    <source>
        <dbReference type="PROSITE" id="PS50893"/>
    </source>
</evidence>
<name>A0AAD5DT25_9CHLO</name>
<keyword evidence="17" id="KW-1185">Reference proteome</keyword>
<dbReference type="PROSITE" id="PS00211">
    <property type="entry name" value="ABC_TRANSPORTER_1"/>
    <property type="match status" value="1"/>
</dbReference>
<dbReference type="Pfam" id="PF00005">
    <property type="entry name" value="ABC_tran"/>
    <property type="match status" value="2"/>
</dbReference>
<evidence type="ECO:0000256" key="4">
    <source>
        <dbReference type="ARBA" id="ARBA00022692"/>
    </source>
</evidence>
<comment type="subcellular location">
    <subcellularLocation>
        <location evidence="1">Membrane</location>
        <topology evidence="1">Multi-pass membrane protein</topology>
    </subcellularLocation>
</comment>
<dbReference type="InterPro" id="IPR017871">
    <property type="entry name" value="ABC_transporter-like_CS"/>
</dbReference>
<reference evidence="16" key="1">
    <citation type="submission" date="2020-11" db="EMBL/GenBank/DDBJ databases">
        <title>Chlorella ohadii genome sequencing and assembly.</title>
        <authorList>
            <person name="Murik O."/>
            <person name="Treves H."/>
            <person name="Kedem I."/>
            <person name="Shotland Y."/>
            <person name="Kaplan A."/>
        </authorList>
    </citation>
    <scope>NUCLEOTIDE SEQUENCE</scope>
    <source>
        <strain evidence="16">1</strain>
    </source>
</reference>
<dbReference type="AlphaFoldDB" id="A0AAD5DT25"/>
<dbReference type="PANTHER" id="PTHR43394">
    <property type="entry name" value="ATP-DEPENDENT PERMEASE MDL1, MITOCHONDRIAL"/>
    <property type="match status" value="1"/>
</dbReference>
<feature type="transmembrane region" description="Helical" evidence="13">
    <location>
        <begin position="809"/>
        <end position="827"/>
    </location>
</feature>
<feature type="transmembrane region" description="Helical" evidence="13">
    <location>
        <begin position="173"/>
        <end position="194"/>
    </location>
</feature>
<evidence type="ECO:0000256" key="1">
    <source>
        <dbReference type="ARBA" id="ARBA00004141"/>
    </source>
</evidence>
<dbReference type="InterPro" id="IPR011527">
    <property type="entry name" value="ABC1_TM_dom"/>
</dbReference>
<feature type="domain" description="ABC transporter" evidence="14">
    <location>
        <begin position="368"/>
        <end position="573"/>
    </location>
</feature>
<keyword evidence="5" id="KW-0677">Repeat</keyword>
<feature type="transmembrane region" description="Helical" evidence="13">
    <location>
        <begin position="250"/>
        <end position="273"/>
    </location>
</feature>
<evidence type="ECO:0000256" key="6">
    <source>
        <dbReference type="ARBA" id="ARBA00022741"/>
    </source>
</evidence>
<dbReference type="EMBL" id="JADXDR010000058">
    <property type="protein sequence ID" value="KAI7841858.1"/>
    <property type="molecule type" value="Genomic_DNA"/>
</dbReference>
<gene>
    <name evidence="16" type="ORF">COHA_004387</name>
</gene>
<feature type="domain" description="ABC transmembrane type-1" evidence="15">
    <location>
        <begin position="665"/>
        <end position="829"/>
    </location>
</feature>
<evidence type="ECO:0000256" key="5">
    <source>
        <dbReference type="ARBA" id="ARBA00022737"/>
    </source>
</evidence>
<comment type="similarity">
    <text evidence="2">Belongs to the ABC transporter superfamily. ABCB family. Multidrug resistance exporter (TC 3.A.1.201) subfamily.</text>
</comment>
<dbReference type="FunFam" id="3.40.50.300:FF:000479">
    <property type="entry name" value="Multidrug resistance protein 1A"/>
    <property type="match status" value="1"/>
</dbReference>
<feature type="domain" description="ABC transporter" evidence="14">
    <location>
        <begin position="1001"/>
        <end position="1236"/>
    </location>
</feature>
<feature type="region of interest" description="Disordered" evidence="12">
    <location>
        <begin position="577"/>
        <end position="600"/>
    </location>
</feature>
<evidence type="ECO:0000256" key="3">
    <source>
        <dbReference type="ARBA" id="ARBA00022448"/>
    </source>
</evidence>